<sequence length="81" mass="9137">MNDTTMLIKTKKDLKLKAQALASELGFSLTDIVNASLRQFVVNQGITMSKIPTISNVENKDIIKRYKKPDTQIARSIRVMI</sequence>
<reference evidence="1 2" key="1">
    <citation type="journal article" date="2016" name="Nat. Commun.">
        <title>Thousands of microbial genomes shed light on interconnected biogeochemical processes in an aquifer system.</title>
        <authorList>
            <person name="Anantharaman K."/>
            <person name="Brown C.T."/>
            <person name="Hug L.A."/>
            <person name="Sharon I."/>
            <person name="Castelle C.J."/>
            <person name="Probst A.J."/>
            <person name="Thomas B.C."/>
            <person name="Singh A."/>
            <person name="Wilkins M.J."/>
            <person name="Karaoz U."/>
            <person name="Brodie E.L."/>
            <person name="Williams K.H."/>
            <person name="Hubbard S.S."/>
            <person name="Banfield J.F."/>
        </authorList>
    </citation>
    <scope>NUCLEOTIDE SEQUENCE [LARGE SCALE GENOMIC DNA]</scope>
</reference>
<dbReference type="InterPro" id="IPR013321">
    <property type="entry name" value="Arc_rbn_hlx_hlx"/>
</dbReference>
<dbReference type="Proteomes" id="UP000178184">
    <property type="component" value="Unassembled WGS sequence"/>
</dbReference>
<organism evidence="1 2">
    <name type="scientific">Candidatus Nomurabacteria bacterium RIFCSPLOWO2_01_FULL_33_17</name>
    <dbReference type="NCBI Taxonomy" id="1801764"/>
    <lineage>
        <taxon>Bacteria</taxon>
        <taxon>Candidatus Nomuraibacteriota</taxon>
    </lineage>
</organism>
<dbReference type="Gene3D" id="1.10.1220.10">
    <property type="entry name" value="Met repressor-like"/>
    <property type="match status" value="1"/>
</dbReference>
<dbReference type="GO" id="GO:0006355">
    <property type="term" value="P:regulation of DNA-templated transcription"/>
    <property type="evidence" value="ECO:0007669"/>
    <property type="project" value="InterPro"/>
</dbReference>
<dbReference type="STRING" id="1801764.A2903_01675"/>
<protein>
    <recommendedName>
        <fullName evidence="3">Damage-inducible protein J</fullName>
    </recommendedName>
</protein>
<dbReference type="EMBL" id="MFUO01000024">
    <property type="protein sequence ID" value="OGI83598.1"/>
    <property type="molecule type" value="Genomic_DNA"/>
</dbReference>
<evidence type="ECO:0008006" key="3">
    <source>
        <dbReference type="Google" id="ProtNLM"/>
    </source>
</evidence>
<comment type="caution">
    <text evidence="1">The sequence shown here is derived from an EMBL/GenBank/DDBJ whole genome shotgun (WGS) entry which is preliminary data.</text>
</comment>
<proteinExistence type="predicted"/>
<gene>
    <name evidence="1" type="ORF">A2903_01675</name>
</gene>
<evidence type="ECO:0000313" key="2">
    <source>
        <dbReference type="Proteomes" id="UP000178184"/>
    </source>
</evidence>
<accession>A0A1F6WNY5</accession>
<name>A0A1F6WNY5_9BACT</name>
<evidence type="ECO:0000313" key="1">
    <source>
        <dbReference type="EMBL" id="OGI83598.1"/>
    </source>
</evidence>
<dbReference type="AlphaFoldDB" id="A0A1F6WNY5"/>